<gene>
    <name evidence="2" type="ORF">PoB_002179800</name>
</gene>
<keyword evidence="3" id="KW-1185">Reference proteome</keyword>
<organism evidence="2 3">
    <name type="scientific">Plakobranchus ocellatus</name>
    <dbReference type="NCBI Taxonomy" id="259542"/>
    <lineage>
        <taxon>Eukaryota</taxon>
        <taxon>Metazoa</taxon>
        <taxon>Spiralia</taxon>
        <taxon>Lophotrochozoa</taxon>
        <taxon>Mollusca</taxon>
        <taxon>Gastropoda</taxon>
        <taxon>Heterobranchia</taxon>
        <taxon>Euthyneura</taxon>
        <taxon>Panpulmonata</taxon>
        <taxon>Sacoglossa</taxon>
        <taxon>Placobranchoidea</taxon>
        <taxon>Plakobranchidae</taxon>
        <taxon>Plakobranchus</taxon>
    </lineage>
</organism>
<protein>
    <submittedName>
        <fullName evidence="2">PiggyBac transposase uribo1</fullName>
    </submittedName>
</protein>
<dbReference type="AlphaFoldDB" id="A0AAV3ZL27"/>
<proteinExistence type="predicted"/>
<dbReference type="Pfam" id="PF13843">
    <property type="entry name" value="DDE_Tnp_1_7"/>
    <property type="match status" value="1"/>
</dbReference>
<dbReference type="Proteomes" id="UP000735302">
    <property type="component" value="Unassembled WGS sequence"/>
</dbReference>
<name>A0AAV3ZL27_9GAST</name>
<accession>A0AAV3ZL27</accession>
<dbReference type="InterPro" id="IPR029526">
    <property type="entry name" value="PGBD"/>
</dbReference>
<comment type="caution">
    <text evidence="2">The sequence shown here is derived from an EMBL/GenBank/DDBJ whole genome shotgun (WGS) entry which is preliminary data.</text>
</comment>
<sequence length="106" mass="12045">MLGDGIINATKYISTKIVNMLPTSHGHEELAVPNRRRDGNIRRPKISAEYNKNMGGVDKTDQLLQPYDGAKKSLKWTKKLFFHMLQMSFVVSRIGLSLADAHRLTY</sequence>
<feature type="domain" description="PiggyBac transposable element-derived protein" evidence="1">
    <location>
        <begin position="11"/>
        <end position="90"/>
    </location>
</feature>
<dbReference type="EMBL" id="BLXT01002485">
    <property type="protein sequence ID" value="GFN95292.1"/>
    <property type="molecule type" value="Genomic_DNA"/>
</dbReference>
<dbReference type="PANTHER" id="PTHR46599:SF3">
    <property type="entry name" value="PIGGYBAC TRANSPOSABLE ELEMENT-DERIVED PROTEIN 4"/>
    <property type="match status" value="1"/>
</dbReference>
<reference evidence="2 3" key="1">
    <citation type="journal article" date="2021" name="Elife">
        <title>Chloroplast acquisition without the gene transfer in kleptoplastic sea slugs, Plakobranchus ocellatus.</title>
        <authorList>
            <person name="Maeda T."/>
            <person name="Takahashi S."/>
            <person name="Yoshida T."/>
            <person name="Shimamura S."/>
            <person name="Takaki Y."/>
            <person name="Nagai Y."/>
            <person name="Toyoda A."/>
            <person name="Suzuki Y."/>
            <person name="Arimoto A."/>
            <person name="Ishii H."/>
            <person name="Satoh N."/>
            <person name="Nishiyama T."/>
            <person name="Hasebe M."/>
            <person name="Maruyama T."/>
            <person name="Minagawa J."/>
            <person name="Obokata J."/>
            <person name="Shigenobu S."/>
        </authorList>
    </citation>
    <scope>NUCLEOTIDE SEQUENCE [LARGE SCALE GENOMIC DNA]</scope>
</reference>
<evidence type="ECO:0000259" key="1">
    <source>
        <dbReference type="Pfam" id="PF13843"/>
    </source>
</evidence>
<dbReference type="PANTHER" id="PTHR46599">
    <property type="entry name" value="PIGGYBAC TRANSPOSABLE ELEMENT-DERIVED PROTEIN 4"/>
    <property type="match status" value="1"/>
</dbReference>
<evidence type="ECO:0000313" key="3">
    <source>
        <dbReference type="Proteomes" id="UP000735302"/>
    </source>
</evidence>
<evidence type="ECO:0000313" key="2">
    <source>
        <dbReference type="EMBL" id="GFN95292.1"/>
    </source>
</evidence>